<dbReference type="GO" id="GO:0016491">
    <property type="term" value="F:oxidoreductase activity"/>
    <property type="evidence" value="ECO:0007669"/>
    <property type="project" value="UniProtKB-KW"/>
</dbReference>
<dbReference type="OrthoDB" id="9811262at2"/>
<dbReference type="AlphaFoldDB" id="V4Q474"/>
<dbReference type="RefSeq" id="WP_018082324.1">
    <property type="nucleotide sequence ID" value="NZ_AQWM01000013.1"/>
</dbReference>
<dbReference type="Proteomes" id="UP000017837">
    <property type="component" value="Unassembled WGS sequence"/>
</dbReference>
<dbReference type="STRING" id="1121022.GCA_000376105_02657"/>
<dbReference type="PATRIC" id="fig|1121022.4.peg.1641"/>
<dbReference type="InterPro" id="IPR016160">
    <property type="entry name" value="Ald_DH_CS_CYS"/>
</dbReference>
<name>V4Q474_9CAUL</name>
<proteinExistence type="predicted"/>
<protein>
    <submittedName>
        <fullName evidence="2">Uncharacterized protein</fullName>
    </submittedName>
</protein>
<accession>V4Q474</accession>
<keyword evidence="1" id="KW-0560">Oxidoreductase</keyword>
<evidence type="ECO:0000313" key="3">
    <source>
        <dbReference type="Proteomes" id="UP000017837"/>
    </source>
</evidence>
<dbReference type="eggNOG" id="ENOG5033XCN">
    <property type="taxonomic scope" value="Bacteria"/>
</dbReference>
<comment type="caution">
    <text evidence="2">The sequence shown here is derived from an EMBL/GenBank/DDBJ whole genome shotgun (WGS) entry which is preliminary data.</text>
</comment>
<reference evidence="2 3" key="1">
    <citation type="journal article" date="2014" name="Nature">
        <title>Sequential evolution of bacterial morphology by co-option of a developmental regulator.</title>
        <authorList>
            <person name="Jiang C."/>
            <person name="Brown P.J."/>
            <person name="Ducret A."/>
            <person name="Brun Y.V."/>
        </authorList>
    </citation>
    <scope>NUCLEOTIDE SEQUENCE [LARGE SCALE GENOMIC DNA]</scope>
    <source>
        <strain evidence="2 3">DSM 16100</strain>
    </source>
</reference>
<organism evidence="2 3">
    <name type="scientific">Asticcacaulis benevestitus DSM 16100 = ATCC BAA-896</name>
    <dbReference type="NCBI Taxonomy" id="1121022"/>
    <lineage>
        <taxon>Bacteria</taxon>
        <taxon>Pseudomonadati</taxon>
        <taxon>Pseudomonadota</taxon>
        <taxon>Alphaproteobacteria</taxon>
        <taxon>Caulobacterales</taxon>
        <taxon>Caulobacteraceae</taxon>
        <taxon>Asticcacaulis</taxon>
    </lineage>
</organism>
<dbReference type="PROSITE" id="PS00070">
    <property type="entry name" value="ALDEHYDE_DEHYDR_CYS"/>
    <property type="match status" value="1"/>
</dbReference>
<keyword evidence="3" id="KW-1185">Reference proteome</keyword>
<evidence type="ECO:0000256" key="1">
    <source>
        <dbReference type="ARBA" id="ARBA00023002"/>
    </source>
</evidence>
<gene>
    <name evidence="2" type="ORF">ABENE_08155</name>
</gene>
<evidence type="ECO:0000313" key="2">
    <source>
        <dbReference type="EMBL" id="ESQ92600.1"/>
    </source>
</evidence>
<sequence length="432" mass="47519">MVCDADAAEKLDAILSRAFGIADGYKELNGIVFGAVGYNMYEKLGMQNSPMGLVIPDLRTALCVVENRGETCLAATFVSLPGNASLREWVKACHPDLLVRVTQDQFEQSREDYDTDRMERRVKAVRTTLGTAPALDAKGRELARRMTDGLEDLMGYKSIHDVLHGLQMGVLTELLRVSPEATTPFERKGSLRVQVQELKLGYGRIEGQFLHGSAPVQARALRDNVVAQIKAIASQVTAADLEAPETAEAAAGLLRAMLRQQMSLFDSKLVEASEAIPFTAFAALLRSLEPAGEPAGVLSAAAQGLEDIDVRLRDRRVIHQLWQQAEATLVNIEELLRSTGRQIELNFHCRNLVDALRAISARSLDDEVLDMLTLAGLGDADTPLEPEGFKRAFPAFSREVRVRFQQADNRLLQDCGKLKLLQEPLRTLEGDA</sequence>
<dbReference type="EMBL" id="AWGB01000012">
    <property type="protein sequence ID" value="ESQ92600.1"/>
    <property type="molecule type" value="Genomic_DNA"/>
</dbReference>